<dbReference type="PANTHER" id="PTHR34386:SF1">
    <property type="entry name" value="GLUTAREDOXIN-LIKE PROTEIN NRDH"/>
    <property type="match status" value="1"/>
</dbReference>
<dbReference type="InterPro" id="IPR011909">
    <property type="entry name" value="GlrX_NrdH"/>
</dbReference>
<evidence type="ECO:0000259" key="8">
    <source>
        <dbReference type="Pfam" id="PF00462"/>
    </source>
</evidence>
<name>A0A126ZWG5_9MICC</name>
<evidence type="ECO:0000256" key="4">
    <source>
        <dbReference type="ARBA" id="ARBA00022448"/>
    </source>
</evidence>
<sequence>MENTGPAITLYSKPACVQCTMTKKALDKAGLAYEEVDLTENPAALENVTEELRYSQAPIVQVDDESHWSGFRPDLIARAASALGATA</sequence>
<dbReference type="Proteomes" id="UP000070134">
    <property type="component" value="Chromosome"/>
</dbReference>
<dbReference type="CDD" id="cd02976">
    <property type="entry name" value="NrdH"/>
    <property type="match status" value="1"/>
</dbReference>
<dbReference type="Gene3D" id="3.40.30.10">
    <property type="entry name" value="Glutaredoxin"/>
    <property type="match status" value="1"/>
</dbReference>
<dbReference type="Pfam" id="PF00462">
    <property type="entry name" value="Glutaredoxin"/>
    <property type="match status" value="1"/>
</dbReference>
<keyword evidence="10" id="KW-1185">Reference proteome</keyword>
<dbReference type="AlphaFoldDB" id="A0A126ZWG5"/>
<dbReference type="PROSITE" id="PS51354">
    <property type="entry name" value="GLUTAREDOXIN_2"/>
    <property type="match status" value="1"/>
</dbReference>
<evidence type="ECO:0000256" key="5">
    <source>
        <dbReference type="ARBA" id="ARBA00022982"/>
    </source>
</evidence>
<dbReference type="GO" id="GO:0009055">
    <property type="term" value="F:electron transfer activity"/>
    <property type="evidence" value="ECO:0007669"/>
    <property type="project" value="TreeGrafter"/>
</dbReference>
<accession>A0A126ZWG5</accession>
<reference evidence="9 10" key="1">
    <citation type="submission" date="2016-02" db="EMBL/GenBank/DDBJ databases">
        <title>Complete genome of Sinomonas atrocyanea KCTC 3377.</title>
        <authorList>
            <person name="Kim K.M."/>
        </authorList>
    </citation>
    <scope>NUCLEOTIDE SEQUENCE [LARGE SCALE GENOMIC DNA]</scope>
    <source>
        <strain evidence="9 10">KCTC 3377</strain>
    </source>
</reference>
<dbReference type="PANTHER" id="PTHR34386">
    <property type="entry name" value="GLUTAREDOXIN"/>
    <property type="match status" value="1"/>
</dbReference>
<evidence type="ECO:0000256" key="2">
    <source>
        <dbReference type="ARBA" id="ARBA00007787"/>
    </source>
</evidence>
<proteinExistence type="inferred from homology"/>
<dbReference type="GO" id="GO:0045454">
    <property type="term" value="P:cell redox homeostasis"/>
    <property type="evidence" value="ECO:0007669"/>
    <property type="project" value="InterPro"/>
</dbReference>
<dbReference type="NCBIfam" id="TIGR02194">
    <property type="entry name" value="GlrX_NrdH"/>
    <property type="match status" value="1"/>
</dbReference>
<organism evidence="9 10">
    <name type="scientific">Sinomonas atrocyanea</name>
    <dbReference type="NCBI Taxonomy" id="37927"/>
    <lineage>
        <taxon>Bacteria</taxon>
        <taxon>Bacillati</taxon>
        <taxon>Actinomycetota</taxon>
        <taxon>Actinomycetes</taxon>
        <taxon>Micrococcales</taxon>
        <taxon>Micrococcaceae</taxon>
        <taxon>Sinomonas</taxon>
    </lineage>
</organism>
<comment type="function">
    <text evidence="1">Electron transport system for the ribonucleotide reductase system NrdEF.</text>
</comment>
<dbReference type="InterPro" id="IPR002109">
    <property type="entry name" value="Glutaredoxin"/>
</dbReference>
<keyword evidence="7" id="KW-0676">Redox-active center</keyword>
<evidence type="ECO:0000256" key="7">
    <source>
        <dbReference type="ARBA" id="ARBA00023284"/>
    </source>
</evidence>
<dbReference type="EMBL" id="CP014518">
    <property type="protein sequence ID" value="AMM31518.1"/>
    <property type="molecule type" value="Genomic_DNA"/>
</dbReference>
<dbReference type="KEGG" id="satk:SA2016_0830"/>
<protein>
    <recommendedName>
        <fullName evidence="3">Glutaredoxin-like protein NrdH</fullName>
    </recommendedName>
</protein>
<evidence type="ECO:0000256" key="1">
    <source>
        <dbReference type="ARBA" id="ARBA00002292"/>
    </source>
</evidence>
<keyword evidence="5" id="KW-0249">Electron transport</keyword>
<evidence type="ECO:0000256" key="3">
    <source>
        <dbReference type="ARBA" id="ARBA00017945"/>
    </source>
</evidence>
<evidence type="ECO:0000313" key="9">
    <source>
        <dbReference type="EMBL" id="AMM31518.1"/>
    </source>
</evidence>
<dbReference type="InterPro" id="IPR036249">
    <property type="entry name" value="Thioredoxin-like_sf"/>
</dbReference>
<keyword evidence="6" id="KW-1015">Disulfide bond</keyword>
<gene>
    <name evidence="9" type="ORF">SA2016_0830</name>
</gene>
<dbReference type="RefSeq" id="WP_066495604.1">
    <property type="nucleotide sequence ID" value="NZ_BJMO01000036.1"/>
</dbReference>
<comment type="similarity">
    <text evidence="2">Belongs to the glutaredoxin family.</text>
</comment>
<keyword evidence="4" id="KW-0813">Transport</keyword>
<dbReference type="SUPFAM" id="SSF52833">
    <property type="entry name" value="Thioredoxin-like"/>
    <property type="match status" value="1"/>
</dbReference>
<dbReference type="STRING" id="37927.SA2016_0830"/>
<dbReference type="OrthoDB" id="8545217at2"/>
<evidence type="ECO:0000256" key="6">
    <source>
        <dbReference type="ARBA" id="ARBA00023157"/>
    </source>
</evidence>
<dbReference type="InterPro" id="IPR051548">
    <property type="entry name" value="Grx-like_ET"/>
</dbReference>
<feature type="domain" description="Glutaredoxin" evidence="8">
    <location>
        <begin position="8"/>
        <end position="65"/>
    </location>
</feature>
<evidence type="ECO:0000313" key="10">
    <source>
        <dbReference type="Proteomes" id="UP000070134"/>
    </source>
</evidence>